<protein>
    <submittedName>
        <fullName evidence="1">Formiminoglutamase</fullName>
        <ecNumber evidence="1">3.5.3.8</ecNumber>
    </submittedName>
</protein>
<evidence type="ECO:0000313" key="2">
    <source>
        <dbReference type="Proteomes" id="UP001237448"/>
    </source>
</evidence>
<keyword evidence="1" id="KW-0378">Hydrolase</keyword>
<name>A0ABU0FJE4_9HYPH</name>
<dbReference type="RefSeq" id="WP_307432005.1">
    <property type="nucleotide sequence ID" value="NZ_JAUSVK010000001.1"/>
</dbReference>
<dbReference type="SUPFAM" id="SSF53187">
    <property type="entry name" value="Zn-dependent exopeptidases"/>
    <property type="match status" value="1"/>
</dbReference>
<proteinExistence type="predicted"/>
<reference evidence="1 2" key="1">
    <citation type="submission" date="2023-07" db="EMBL/GenBank/DDBJ databases">
        <title>Genomic Encyclopedia of Type Strains, Phase IV (KMG-IV): sequencing the most valuable type-strain genomes for metagenomic binning, comparative biology and taxonomic classification.</title>
        <authorList>
            <person name="Goeker M."/>
        </authorList>
    </citation>
    <scope>NUCLEOTIDE SEQUENCE [LARGE SCALE GENOMIC DNA]</scope>
    <source>
        <strain evidence="1 2">DSM 5896</strain>
    </source>
</reference>
<accession>A0ABU0FJE4</accession>
<dbReference type="Proteomes" id="UP001237448">
    <property type="component" value="Unassembled WGS sequence"/>
</dbReference>
<dbReference type="Pfam" id="PF05013">
    <property type="entry name" value="FGase"/>
    <property type="match status" value="1"/>
</dbReference>
<dbReference type="Gene3D" id="3.40.630.40">
    <property type="entry name" value="Zn-dependent exopeptidases"/>
    <property type="match status" value="1"/>
</dbReference>
<dbReference type="InterPro" id="IPR010247">
    <property type="entry name" value="HutG_amidohyd"/>
</dbReference>
<dbReference type="EC" id="3.5.3.8" evidence="1"/>
<comment type="caution">
    <text evidence="1">The sequence shown here is derived from an EMBL/GenBank/DDBJ whole genome shotgun (WGS) entry which is preliminary data.</text>
</comment>
<dbReference type="InterPro" id="IPR007709">
    <property type="entry name" value="N-FG_amidohydro"/>
</dbReference>
<organism evidence="1 2">
    <name type="scientific">Labrys monachus</name>
    <dbReference type="NCBI Taxonomy" id="217067"/>
    <lineage>
        <taxon>Bacteria</taxon>
        <taxon>Pseudomonadati</taxon>
        <taxon>Pseudomonadota</taxon>
        <taxon>Alphaproteobacteria</taxon>
        <taxon>Hyphomicrobiales</taxon>
        <taxon>Xanthobacteraceae</taxon>
        <taxon>Labrys</taxon>
    </lineage>
</organism>
<dbReference type="GO" id="GO:0050415">
    <property type="term" value="F:formimidoylglutamase activity"/>
    <property type="evidence" value="ECO:0007669"/>
    <property type="project" value="UniProtKB-EC"/>
</dbReference>
<evidence type="ECO:0000313" key="1">
    <source>
        <dbReference type="EMBL" id="MDQ0394606.1"/>
    </source>
</evidence>
<gene>
    <name evidence="1" type="ORF">J3R73_004398</name>
</gene>
<sequence length="280" mass="30779">MTDRDGATPDWLQVRRGQAPLVVSIPHTGTEIPDGIEAKLASPWLARKDADWWIDILYGFAADLDATIVRTAISRTVIDVNRDPSGVSLYPGQATTELCPSTTFDGEPLYREGQAPDAEEIALRRTRYFDPYHQALHAEIARLKQRHRTLVVYDCHSIRSIIPRLFEGTLPVFNLGTNSGRSCHPALAGTVEALCRSSGRETAVNGRFKGGYITRSLGEPDKGVHALQIELACRGYVDEPLGPVSEMTWPTPFDAAYAAPLRETLGSILHACLVFARAAR</sequence>
<dbReference type="EMBL" id="JAUSVK010000001">
    <property type="protein sequence ID" value="MDQ0394606.1"/>
    <property type="molecule type" value="Genomic_DNA"/>
</dbReference>
<keyword evidence="2" id="KW-1185">Reference proteome</keyword>
<dbReference type="NCBIfam" id="TIGR02017">
    <property type="entry name" value="hutG_amidohyd"/>
    <property type="match status" value="1"/>
</dbReference>